<dbReference type="EMBL" id="KQ416719">
    <property type="protein sequence ID" value="KOF95547.1"/>
    <property type="molecule type" value="Genomic_DNA"/>
</dbReference>
<dbReference type="AlphaFoldDB" id="A0A0L8I260"/>
<reference evidence="1" key="1">
    <citation type="submission" date="2015-07" db="EMBL/GenBank/DDBJ databases">
        <title>MeaNS - Measles Nucleotide Surveillance Program.</title>
        <authorList>
            <person name="Tran T."/>
            <person name="Druce J."/>
        </authorList>
    </citation>
    <scope>NUCLEOTIDE SEQUENCE</scope>
    <source>
        <strain evidence="1">UCB-OBI-ISO-001</strain>
        <tissue evidence="1">Gonad</tissue>
    </source>
</reference>
<gene>
    <name evidence="1" type="ORF">OCBIM_22038018mg</name>
</gene>
<sequence>MDFLNIVELSKAILFRNQRIFWTWFSVTLPYLEYTKENGYRTTFPISGV</sequence>
<proteinExistence type="predicted"/>
<protein>
    <submittedName>
        <fullName evidence="1">Uncharacterized protein</fullName>
    </submittedName>
</protein>
<evidence type="ECO:0000313" key="1">
    <source>
        <dbReference type="EMBL" id="KOF95547.1"/>
    </source>
</evidence>
<accession>A0A0L8I260</accession>
<name>A0A0L8I260_OCTBM</name>
<organism evidence="1">
    <name type="scientific">Octopus bimaculoides</name>
    <name type="common">California two-spotted octopus</name>
    <dbReference type="NCBI Taxonomy" id="37653"/>
    <lineage>
        <taxon>Eukaryota</taxon>
        <taxon>Metazoa</taxon>
        <taxon>Spiralia</taxon>
        <taxon>Lophotrochozoa</taxon>
        <taxon>Mollusca</taxon>
        <taxon>Cephalopoda</taxon>
        <taxon>Coleoidea</taxon>
        <taxon>Octopodiformes</taxon>
        <taxon>Octopoda</taxon>
        <taxon>Incirrata</taxon>
        <taxon>Octopodidae</taxon>
        <taxon>Octopus</taxon>
    </lineage>
</organism>